<dbReference type="PROSITE" id="PS50941">
    <property type="entry name" value="CHIT_BIND_I_2"/>
    <property type="match status" value="3"/>
</dbReference>
<keyword evidence="1 3" id="KW-0147">Chitin-binding</keyword>
<keyword evidence="2 3" id="KW-1015">Disulfide bond</keyword>
<accession>U1HR09</accession>
<feature type="disulfide bond" evidence="3">
    <location>
        <begin position="211"/>
        <end position="225"/>
    </location>
</feature>
<feature type="domain" description="Chitin-binding type-1" evidence="5">
    <location>
        <begin position="193"/>
        <end position="238"/>
    </location>
</feature>
<gene>
    <name evidence="6" type="ORF">EPUS_08738</name>
</gene>
<evidence type="ECO:0000256" key="1">
    <source>
        <dbReference type="ARBA" id="ARBA00022669"/>
    </source>
</evidence>
<keyword evidence="7" id="KW-1185">Reference proteome</keyword>
<dbReference type="SMART" id="SM00270">
    <property type="entry name" value="ChtBD1"/>
    <property type="match status" value="3"/>
</dbReference>
<name>U1HR09_ENDPU</name>
<dbReference type="Gene3D" id="3.30.60.10">
    <property type="entry name" value="Endochitinase-like"/>
    <property type="match status" value="3"/>
</dbReference>
<feature type="domain" description="Chitin-binding type-1" evidence="5">
    <location>
        <begin position="246"/>
        <end position="294"/>
    </location>
</feature>
<feature type="disulfide bond" evidence="3">
    <location>
        <begin position="268"/>
        <end position="282"/>
    </location>
</feature>
<dbReference type="RefSeq" id="XP_007801454.1">
    <property type="nucleotide sequence ID" value="XM_007803263.1"/>
</dbReference>
<feature type="region of interest" description="Disordered" evidence="4">
    <location>
        <begin position="42"/>
        <end position="86"/>
    </location>
</feature>
<sequence length="294" mass="29356">MKSGCVERAIVSAGGPKLSCDFKGYDIGVAFLEAKKRSLATDAPPPVKRQMVRRQMASASASLPSRSSYPSYTYSTSPPTYTPEPWGPGNTVILTTTVESISTSTYTTEIVVANLGGSSTSSSATPSGSSNPSTDGRCGPDFAGKTCLGTPYGNCCSIYGWCGSASGNCGYSVCNPLYGTCDPEPQGPAVSQDGTCGANGRTCAGSAFGGCCSQYGYCGDTSAFCGTGCQTAFGTCGASGPPVSTDGTCSAASNPVGATCAASGFGNCCSEYGYCGATNAYCGTGCQSAFGTCA</sequence>
<dbReference type="SUPFAM" id="SSF57016">
    <property type="entry name" value="Plant lectins/antimicrobial peptides"/>
    <property type="match status" value="3"/>
</dbReference>
<dbReference type="PANTHER" id="PTHR47849">
    <property type="entry name" value="CHITIN-BINDING LECTIN 1"/>
    <property type="match status" value="1"/>
</dbReference>
<feature type="compositionally biased region" description="Low complexity" evidence="4">
    <location>
        <begin position="57"/>
        <end position="79"/>
    </location>
</feature>
<dbReference type="AlphaFoldDB" id="U1HR09"/>
<comment type="caution">
    <text evidence="3">Lacks conserved residue(s) required for the propagation of feature annotation.</text>
</comment>
<evidence type="ECO:0000259" key="5">
    <source>
        <dbReference type="PROSITE" id="PS50941"/>
    </source>
</evidence>
<proteinExistence type="predicted"/>
<evidence type="ECO:0000313" key="7">
    <source>
        <dbReference type="Proteomes" id="UP000019373"/>
    </source>
</evidence>
<dbReference type="EMBL" id="KE721016">
    <property type="protein sequence ID" value="ERF72910.1"/>
    <property type="molecule type" value="Genomic_DNA"/>
</dbReference>
<dbReference type="GO" id="GO:0008061">
    <property type="term" value="F:chitin binding"/>
    <property type="evidence" value="ECO:0007669"/>
    <property type="project" value="UniProtKB-UniRule"/>
</dbReference>
<reference evidence="7" key="1">
    <citation type="journal article" date="2014" name="BMC Genomics">
        <title>Genome characteristics reveal the impact of lichenization on lichen-forming fungus Endocarpon pusillum Hedwig (Verrucariales, Ascomycota).</title>
        <authorList>
            <person name="Wang Y.-Y."/>
            <person name="Liu B."/>
            <person name="Zhang X.-Y."/>
            <person name="Zhou Q.-M."/>
            <person name="Zhang T."/>
            <person name="Li H."/>
            <person name="Yu Y.-F."/>
            <person name="Zhang X.-L."/>
            <person name="Hao X.-Y."/>
            <person name="Wang M."/>
            <person name="Wang L."/>
            <person name="Wei J.-C."/>
        </authorList>
    </citation>
    <scope>NUCLEOTIDE SEQUENCE [LARGE SCALE GENOMIC DNA]</scope>
    <source>
        <strain evidence="7">Z07020 / HMAS-L-300199</strain>
    </source>
</reference>
<dbReference type="OMA" id="CGSEFGN"/>
<organism evidence="6 7">
    <name type="scientific">Endocarpon pusillum (strain Z07020 / HMAS-L-300199)</name>
    <name type="common">Lichen-forming fungus</name>
    <dbReference type="NCBI Taxonomy" id="1263415"/>
    <lineage>
        <taxon>Eukaryota</taxon>
        <taxon>Fungi</taxon>
        <taxon>Dikarya</taxon>
        <taxon>Ascomycota</taxon>
        <taxon>Pezizomycotina</taxon>
        <taxon>Eurotiomycetes</taxon>
        <taxon>Chaetothyriomycetidae</taxon>
        <taxon>Verrucariales</taxon>
        <taxon>Verrucariaceae</taxon>
        <taxon>Endocarpon</taxon>
    </lineage>
</organism>
<dbReference type="Proteomes" id="UP000019373">
    <property type="component" value="Unassembled WGS sequence"/>
</dbReference>
<feature type="disulfide bond" evidence="3">
    <location>
        <begin position="155"/>
        <end position="169"/>
    </location>
</feature>
<dbReference type="CDD" id="cd11618">
    <property type="entry name" value="ChtBD1_1"/>
    <property type="match status" value="2"/>
</dbReference>
<dbReference type="GeneID" id="19243582"/>
<protein>
    <recommendedName>
        <fullName evidence="5">Chitin-binding type-1 domain-containing protein</fullName>
    </recommendedName>
</protein>
<feature type="domain" description="Chitin-binding type-1" evidence="5">
    <location>
        <begin position="135"/>
        <end position="183"/>
    </location>
</feature>
<dbReference type="InterPro" id="IPR001002">
    <property type="entry name" value="Chitin-bd_1"/>
</dbReference>
<dbReference type="OrthoDB" id="5985073at2759"/>
<evidence type="ECO:0000256" key="3">
    <source>
        <dbReference type="PROSITE-ProRule" id="PRU00261"/>
    </source>
</evidence>
<dbReference type="HOGENOM" id="CLU_090735_0_0_1"/>
<evidence type="ECO:0000313" key="6">
    <source>
        <dbReference type="EMBL" id="ERF72910.1"/>
    </source>
</evidence>
<evidence type="ECO:0000256" key="4">
    <source>
        <dbReference type="SAM" id="MobiDB-lite"/>
    </source>
</evidence>
<dbReference type="eggNOG" id="ENOG502SQAP">
    <property type="taxonomic scope" value="Eukaryota"/>
</dbReference>
<dbReference type="Pfam" id="PF00187">
    <property type="entry name" value="Chitin_bind_1"/>
    <property type="match status" value="1"/>
</dbReference>
<dbReference type="InterPro" id="IPR036861">
    <property type="entry name" value="Endochitinase-like_sf"/>
</dbReference>
<evidence type="ECO:0000256" key="2">
    <source>
        <dbReference type="ARBA" id="ARBA00023157"/>
    </source>
</evidence>